<evidence type="ECO:0000259" key="3">
    <source>
        <dbReference type="Pfam" id="PF01883"/>
    </source>
</evidence>
<dbReference type="GO" id="GO:0007059">
    <property type="term" value="P:chromosome segregation"/>
    <property type="evidence" value="ECO:0007669"/>
    <property type="project" value="UniProtKB-KW"/>
</dbReference>
<dbReference type="SUPFAM" id="SSF117916">
    <property type="entry name" value="Fe-S cluster assembly (FSCA) domain-like"/>
    <property type="match status" value="1"/>
</dbReference>
<dbReference type="Gene3D" id="6.10.250.1280">
    <property type="match status" value="1"/>
</dbReference>
<reference evidence="5" key="1">
    <citation type="submission" date="2025-08" db="UniProtKB">
        <authorList>
            <consortium name="RefSeq"/>
        </authorList>
    </citation>
    <scope>IDENTIFICATION</scope>
    <source>
        <tissue evidence="5">Gonads</tissue>
    </source>
</reference>
<proteinExistence type="inferred from homology"/>
<evidence type="ECO:0000256" key="1">
    <source>
        <dbReference type="ARBA" id="ARBA00010381"/>
    </source>
</evidence>
<protein>
    <submittedName>
        <fullName evidence="5">MIP18 family protein FAM96A-like</fullName>
    </submittedName>
</protein>
<name>A0A1S3J2C8_LINAN</name>
<keyword evidence="4" id="KW-1185">Reference proteome</keyword>
<dbReference type="KEGG" id="lak:106169174"/>
<dbReference type="AlphaFoldDB" id="A0A1S3J2C8"/>
<dbReference type="FunCoup" id="A0A1S3J2C8">
    <property type="interactions" value="176"/>
</dbReference>
<dbReference type="InterPro" id="IPR039796">
    <property type="entry name" value="MIP18"/>
</dbReference>
<dbReference type="OrthoDB" id="2746at2759"/>
<dbReference type="PANTHER" id="PTHR12377:SF2">
    <property type="entry name" value="CYTOSOLIC IRON-SULFUR ASSEMBLY COMPONENT 2A"/>
    <property type="match status" value="1"/>
</dbReference>
<dbReference type="FunFam" id="3.30.300.130:FF:000004">
    <property type="entry name" value="cytosolic iron-sulfur assembly component 2A"/>
    <property type="match status" value="1"/>
</dbReference>
<evidence type="ECO:0000313" key="5">
    <source>
        <dbReference type="RefSeq" id="XP_013404009.1"/>
    </source>
</evidence>
<sequence length="149" mass="16737">MSSALIDVSGAEKGIEALDLVGLAEDVYDIIKDIHDPEKPETLEELNVVTEEGITVEPFHNNETYLIRIQFTPTVPQCSLATLIGLCIRVKLERSLPYKHKLDIVITEGSHSTREDTMKQINDKERVAAAMENPNLKELVEQCIKDSDY</sequence>
<dbReference type="STRING" id="7574.A0A1S3J2C8"/>
<dbReference type="InterPro" id="IPR034904">
    <property type="entry name" value="FSCA_dom_sf"/>
</dbReference>
<dbReference type="RefSeq" id="XP_013404009.1">
    <property type="nucleotide sequence ID" value="XM_013548555.2"/>
</dbReference>
<evidence type="ECO:0000256" key="2">
    <source>
        <dbReference type="ARBA" id="ARBA00022829"/>
    </source>
</evidence>
<dbReference type="GeneID" id="106169174"/>
<accession>A0A1S3J2C8</accession>
<evidence type="ECO:0000313" key="4">
    <source>
        <dbReference type="Proteomes" id="UP000085678"/>
    </source>
</evidence>
<comment type="similarity">
    <text evidence="1">Belongs to the MIP18 family.</text>
</comment>
<dbReference type="Proteomes" id="UP000085678">
    <property type="component" value="Unplaced"/>
</dbReference>
<organism evidence="4 5">
    <name type="scientific">Lingula anatina</name>
    <name type="common">Brachiopod</name>
    <name type="synonym">Lingula unguis</name>
    <dbReference type="NCBI Taxonomy" id="7574"/>
    <lineage>
        <taxon>Eukaryota</taxon>
        <taxon>Metazoa</taxon>
        <taxon>Spiralia</taxon>
        <taxon>Lophotrochozoa</taxon>
        <taxon>Brachiopoda</taxon>
        <taxon>Linguliformea</taxon>
        <taxon>Lingulata</taxon>
        <taxon>Lingulida</taxon>
        <taxon>Linguloidea</taxon>
        <taxon>Lingulidae</taxon>
        <taxon>Lingula</taxon>
    </lineage>
</organism>
<gene>
    <name evidence="5" type="primary">LOC106169174</name>
</gene>
<keyword evidence="2" id="KW-0159">Chromosome partition</keyword>
<dbReference type="Pfam" id="PF01883">
    <property type="entry name" value="FeS_assembly_P"/>
    <property type="match status" value="1"/>
</dbReference>
<dbReference type="Gene3D" id="3.30.300.130">
    <property type="entry name" value="Fe-S cluster assembly (FSCA)"/>
    <property type="match status" value="1"/>
</dbReference>
<feature type="domain" description="MIP18 family-like" evidence="3">
    <location>
        <begin position="25"/>
        <end position="97"/>
    </location>
</feature>
<dbReference type="PANTHER" id="PTHR12377">
    <property type="entry name" value="CYTOSOLIC IRON-SULFUR ASSEMBLY COMPONENT 2B-RELATED"/>
    <property type="match status" value="1"/>
</dbReference>
<dbReference type="GO" id="GO:0051604">
    <property type="term" value="P:protein maturation"/>
    <property type="evidence" value="ECO:0007669"/>
    <property type="project" value="InterPro"/>
</dbReference>
<dbReference type="InParanoid" id="A0A1S3J2C8"/>
<dbReference type="InterPro" id="IPR002744">
    <property type="entry name" value="MIP18-like"/>
</dbReference>